<dbReference type="InterPro" id="IPR005467">
    <property type="entry name" value="His_kinase_dom"/>
</dbReference>
<dbReference type="InterPro" id="IPR003660">
    <property type="entry name" value="HAMP_dom"/>
</dbReference>
<evidence type="ECO:0000256" key="2">
    <source>
        <dbReference type="ARBA" id="ARBA00004429"/>
    </source>
</evidence>
<dbReference type="InterPro" id="IPR003661">
    <property type="entry name" value="HisK_dim/P_dom"/>
</dbReference>
<dbReference type="Pfam" id="PF21085">
    <property type="entry name" value="CusS"/>
    <property type="match status" value="1"/>
</dbReference>
<evidence type="ECO:0000256" key="13">
    <source>
        <dbReference type="ARBA" id="ARBA00023136"/>
    </source>
</evidence>
<evidence type="ECO:0000256" key="12">
    <source>
        <dbReference type="ARBA" id="ARBA00023012"/>
    </source>
</evidence>
<evidence type="ECO:0000256" key="6">
    <source>
        <dbReference type="ARBA" id="ARBA00022679"/>
    </source>
</evidence>
<reference evidence="17" key="2">
    <citation type="submission" date="2020-09" db="EMBL/GenBank/DDBJ databases">
        <authorList>
            <person name="Sun Q."/>
            <person name="Kim S."/>
        </authorList>
    </citation>
    <scope>NUCLEOTIDE SEQUENCE</scope>
    <source>
        <strain evidence="17">KCTC 23732</strain>
    </source>
</reference>
<keyword evidence="9 14" id="KW-0418">Kinase</keyword>
<dbReference type="Pfam" id="PF00512">
    <property type="entry name" value="HisKA"/>
    <property type="match status" value="1"/>
</dbReference>
<evidence type="ECO:0000256" key="10">
    <source>
        <dbReference type="ARBA" id="ARBA00022840"/>
    </source>
</evidence>
<dbReference type="InterPro" id="IPR048590">
    <property type="entry name" value="CusS-like_sensor"/>
</dbReference>
<dbReference type="InterPro" id="IPR050428">
    <property type="entry name" value="TCS_sensor_his_kinase"/>
</dbReference>
<keyword evidence="10 14" id="KW-0067">ATP-binding</keyword>
<dbReference type="FunFam" id="3.30.565.10:FF:000006">
    <property type="entry name" value="Sensor histidine kinase WalK"/>
    <property type="match status" value="1"/>
</dbReference>
<dbReference type="PANTHER" id="PTHR45436:SF15">
    <property type="entry name" value="SENSOR HISTIDINE KINASE CUSS"/>
    <property type="match status" value="1"/>
</dbReference>
<keyword evidence="18" id="KW-1185">Reference proteome</keyword>
<accession>A0A918JKU0</accession>
<dbReference type="SMART" id="SM00388">
    <property type="entry name" value="HisKA"/>
    <property type="match status" value="1"/>
</dbReference>
<dbReference type="NCBIfam" id="TIGR01386">
    <property type="entry name" value="cztS_silS_copS"/>
    <property type="match status" value="1"/>
</dbReference>
<keyword evidence="3 14" id="KW-1003">Cell membrane</keyword>
<dbReference type="PRINTS" id="PR00344">
    <property type="entry name" value="BCTRLSENSOR"/>
</dbReference>
<dbReference type="PROSITE" id="PS50109">
    <property type="entry name" value="HIS_KIN"/>
    <property type="match status" value="1"/>
</dbReference>
<keyword evidence="5" id="KW-0597">Phosphoprotein</keyword>
<evidence type="ECO:0000256" key="1">
    <source>
        <dbReference type="ARBA" id="ARBA00000085"/>
    </source>
</evidence>
<keyword evidence="13 14" id="KW-0472">Membrane</keyword>
<evidence type="ECO:0000256" key="9">
    <source>
        <dbReference type="ARBA" id="ARBA00022777"/>
    </source>
</evidence>
<comment type="caution">
    <text evidence="17">The sequence shown here is derived from an EMBL/GenBank/DDBJ whole genome shotgun (WGS) entry which is preliminary data.</text>
</comment>
<dbReference type="SMART" id="SM00304">
    <property type="entry name" value="HAMP"/>
    <property type="match status" value="1"/>
</dbReference>
<keyword evidence="8 14" id="KW-0547">Nucleotide-binding</keyword>
<dbReference type="GO" id="GO:0000155">
    <property type="term" value="F:phosphorelay sensor kinase activity"/>
    <property type="evidence" value="ECO:0007669"/>
    <property type="project" value="InterPro"/>
</dbReference>
<dbReference type="NCBIfam" id="NF007345">
    <property type="entry name" value="PRK09835.1"/>
    <property type="match status" value="1"/>
</dbReference>
<keyword evidence="7 14" id="KW-0812">Transmembrane</keyword>
<dbReference type="SUPFAM" id="SSF55874">
    <property type="entry name" value="ATPase domain of HSP90 chaperone/DNA topoisomerase II/histidine kinase"/>
    <property type="match status" value="1"/>
</dbReference>
<evidence type="ECO:0000256" key="8">
    <source>
        <dbReference type="ARBA" id="ARBA00022741"/>
    </source>
</evidence>
<dbReference type="EMBL" id="BMYS01000009">
    <property type="protein sequence ID" value="GGW86608.1"/>
    <property type="molecule type" value="Genomic_DNA"/>
</dbReference>
<evidence type="ECO:0000313" key="17">
    <source>
        <dbReference type="EMBL" id="GGW86608.1"/>
    </source>
</evidence>
<feature type="transmembrane region" description="Helical" evidence="14">
    <location>
        <begin position="171"/>
        <end position="192"/>
    </location>
</feature>
<comment type="catalytic activity">
    <reaction evidence="1 14">
        <text>ATP + protein L-histidine = ADP + protein N-phospho-L-histidine.</text>
        <dbReference type="EC" id="2.7.13.3"/>
    </reaction>
</comment>
<dbReference type="InterPro" id="IPR036097">
    <property type="entry name" value="HisK_dim/P_sf"/>
</dbReference>
<dbReference type="CDD" id="cd00082">
    <property type="entry name" value="HisKA"/>
    <property type="match status" value="1"/>
</dbReference>
<evidence type="ECO:0000256" key="11">
    <source>
        <dbReference type="ARBA" id="ARBA00022989"/>
    </source>
</evidence>
<dbReference type="Pfam" id="PF00672">
    <property type="entry name" value="HAMP"/>
    <property type="match status" value="1"/>
</dbReference>
<dbReference type="AlphaFoldDB" id="A0A918JKU0"/>
<feature type="domain" description="Histidine kinase" evidence="15">
    <location>
        <begin position="253"/>
        <end position="469"/>
    </location>
</feature>
<name>A0A918JKU0_9BURK</name>
<gene>
    <name evidence="17" type="primary">cusS</name>
    <name evidence="17" type="ORF">GCM10011450_15660</name>
</gene>
<dbReference type="InterPro" id="IPR036890">
    <property type="entry name" value="HATPase_C_sf"/>
</dbReference>
<feature type="domain" description="HAMP" evidence="16">
    <location>
        <begin position="192"/>
        <end position="245"/>
    </location>
</feature>
<evidence type="ECO:0000256" key="5">
    <source>
        <dbReference type="ARBA" id="ARBA00022553"/>
    </source>
</evidence>
<evidence type="ECO:0000256" key="7">
    <source>
        <dbReference type="ARBA" id="ARBA00022692"/>
    </source>
</evidence>
<organism evidence="17 18">
    <name type="scientific">Advenella faeciporci</name>
    <dbReference type="NCBI Taxonomy" id="797535"/>
    <lineage>
        <taxon>Bacteria</taxon>
        <taxon>Pseudomonadati</taxon>
        <taxon>Pseudomonadota</taxon>
        <taxon>Betaproteobacteria</taxon>
        <taxon>Burkholderiales</taxon>
        <taxon>Alcaligenaceae</taxon>
    </lineage>
</organism>
<dbReference type="GO" id="GO:0005886">
    <property type="term" value="C:plasma membrane"/>
    <property type="evidence" value="ECO:0007669"/>
    <property type="project" value="UniProtKB-SubCell"/>
</dbReference>
<dbReference type="SUPFAM" id="SSF47384">
    <property type="entry name" value="Homodimeric domain of signal transducing histidine kinase"/>
    <property type="match status" value="1"/>
</dbReference>
<feature type="transmembrane region" description="Helical" evidence="14">
    <location>
        <begin position="12"/>
        <end position="31"/>
    </location>
</feature>
<dbReference type="Gene3D" id="3.30.565.10">
    <property type="entry name" value="Histidine kinase-like ATPase, C-terminal domain"/>
    <property type="match status" value="1"/>
</dbReference>
<evidence type="ECO:0000259" key="15">
    <source>
        <dbReference type="PROSITE" id="PS50109"/>
    </source>
</evidence>
<proteinExistence type="predicted"/>
<keyword evidence="6 14" id="KW-0808">Transferase</keyword>
<evidence type="ECO:0000313" key="18">
    <source>
        <dbReference type="Proteomes" id="UP000608345"/>
    </source>
</evidence>
<keyword evidence="4 14" id="KW-0997">Cell inner membrane</keyword>
<dbReference type="InterPro" id="IPR003594">
    <property type="entry name" value="HATPase_dom"/>
</dbReference>
<dbReference type="Gene3D" id="6.10.340.10">
    <property type="match status" value="1"/>
</dbReference>
<dbReference type="SUPFAM" id="SSF158472">
    <property type="entry name" value="HAMP domain-like"/>
    <property type="match status" value="1"/>
</dbReference>
<dbReference type="GO" id="GO:0005524">
    <property type="term" value="F:ATP binding"/>
    <property type="evidence" value="ECO:0007669"/>
    <property type="project" value="UniProtKB-KW"/>
</dbReference>
<dbReference type="Gene3D" id="1.10.287.130">
    <property type="match status" value="1"/>
</dbReference>
<dbReference type="PROSITE" id="PS50885">
    <property type="entry name" value="HAMP"/>
    <property type="match status" value="1"/>
</dbReference>
<evidence type="ECO:0000256" key="3">
    <source>
        <dbReference type="ARBA" id="ARBA00022475"/>
    </source>
</evidence>
<keyword evidence="11 14" id="KW-1133">Transmembrane helix</keyword>
<keyword evidence="12 14" id="KW-0902">Two-component regulatory system</keyword>
<dbReference type="CDD" id="cd00075">
    <property type="entry name" value="HATPase"/>
    <property type="match status" value="1"/>
</dbReference>
<dbReference type="SMART" id="SM00387">
    <property type="entry name" value="HATPase_c"/>
    <property type="match status" value="1"/>
</dbReference>
<comment type="function">
    <text evidence="14">Member of a two-component regulatory system.</text>
</comment>
<dbReference type="CDD" id="cd06225">
    <property type="entry name" value="HAMP"/>
    <property type="match status" value="1"/>
</dbReference>
<dbReference type="RefSeq" id="WP_189384931.1">
    <property type="nucleotide sequence ID" value="NZ_BAABFY010000052.1"/>
</dbReference>
<dbReference type="InterPro" id="IPR004358">
    <property type="entry name" value="Sig_transdc_His_kin-like_C"/>
</dbReference>
<reference evidence="17" key="1">
    <citation type="journal article" date="2014" name="Int. J. Syst. Evol. Microbiol.">
        <title>Complete genome sequence of Corynebacterium casei LMG S-19264T (=DSM 44701T), isolated from a smear-ripened cheese.</title>
        <authorList>
            <consortium name="US DOE Joint Genome Institute (JGI-PGF)"/>
            <person name="Walter F."/>
            <person name="Albersmeier A."/>
            <person name="Kalinowski J."/>
            <person name="Ruckert C."/>
        </authorList>
    </citation>
    <scope>NUCLEOTIDE SEQUENCE</scope>
    <source>
        <strain evidence="17">KCTC 23732</strain>
    </source>
</reference>
<dbReference type="Pfam" id="PF02518">
    <property type="entry name" value="HATPase_c"/>
    <property type="match status" value="1"/>
</dbReference>
<dbReference type="EC" id="2.7.13.3" evidence="14"/>
<evidence type="ECO:0000259" key="16">
    <source>
        <dbReference type="PROSITE" id="PS50885"/>
    </source>
</evidence>
<dbReference type="PANTHER" id="PTHR45436">
    <property type="entry name" value="SENSOR HISTIDINE KINASE YKOH"/>
    <property type="match status" value="1"/>
</dbReference>
<dbReference type="Proteomes" id="UP000608345">
    <property type="component" value="Unassembled WGS sequence"/>
</dbReference>
<evidence type="ECO:0000256" key="14">
    <source>
        <dbReference type="RuleBase" id="RU364088"/>
    </source>
</evidence>
<comment type="subcellular location">
    <subcellularLocation>
        <location evidence="2">Cell inner membrane</location>
        <topology evidence="2">Multi-pass membrane protein</topology>
    </subcellularLocation>
</comment>
<dbReference type="FunFam" id="1.10.287.130:FF:000001">
    <property type="entry name" value="Two-component sensor histidine kinase"/>
    <property type="match status" value="1"/>
</dbReference>
<protein>
    <recommendedName>
        <fullName evidence="14">Sensor protein</fullName>
        <ecNumber evidence="14">2.7.13.3</ecNumber>
    </recommendedName>
</protein>
<sequence length="481" mass="53679">MKRRPTSLAVRLTVSIGAVITLVLLSFGWMVERSINHHFIQQDIDELNAVRQALEHTLALLPSNNPQEAIQATFANVIVGHYNAQYRISTSTGTVLYATPGSDLEKFAKTTPPVMQINSDTVSIWKDNGTTFRGVVLPITTNNPLITNDFTLAIATEINFHLHYLESFQHYLRIITAIACMVAILATWLVVYQGHAPIRRISREIEKINSEQLHIRLNAEAVPAELTELAKSFNKMLDRLEGVFKRLSDFSGDIAHELRTPITNLRTQTEVALSQARSSGQYQEILYSNLEEYNRMARMISDMLFLAQADNKLLKPELVNIDLQAEVHTLFDYFEVLAEERGVNLELAGEHTCITGDRLMLRRALSNLLSNAIRYTPHGKTIMVRLIKNTATDTLKICVQNPGAVIPEKHLPYLFERFYRTDSSRQRIGEGAGLGLAITKSIIEAHGGSIAVISNEAMTSFEISLPDNAAPVATKSNGSDI</sequence>
<dbReference type="InterPro" id="IPR006290">
    <property type="entry name" value="CztS_silS_copS"/>
</dbReference>
<evidence type="ECO:0000256" key="4">
    <source>
        <dbReference type="ARBA" id="ARBA00022519"/>
    </source>
</evidence>